<dbReference type="Gene3D" id="1.20.5.170">
    <property type="match status" value="1"/>
</dbReference>
<name>A0A151MMU5_ALLMI</name>
<evidence type="ECO:0000256" key="5">
    <source>
        <dbReference type="ARBA" id="ARBA00023242"/>
    </source>
</evidence>
<dbReference type="GO" id="GO:0003677">
    <property type="term" value="F:DNA binding"/>
    <property type="evidence" value="ECO:0007669"/>
    <property type="project" value="UniProtKB-KW"/>
</dbReference>
<feature type="compositionally biased region" description="Polar residues" evidence="6">
    <location>
        <begin position="164"/>
        <end position="177"/>
    </location>
</feature>
<dbReference type="PANTHER" id="PTHR15284">
    <property type="entry name" value="NUCLEAR FACTOR INTERLEUKIN-3-REGULATED PROTEIN"/>
    <property type="match status" value="1"/>
</dbReference>
<dbReference type="GO" id="GO:0003700">
    <property type="term" value="F:DNA-binding transcription factor activity"/>
    <property type="evidence" value="ECO:0007669"/>
    <property type="project" value="InterPro"/>
</dbReference>
<gene>
    <name evidence="9" type="ORF">Y1Q_0001163</name>
</gene>
<evidence type="ECO:0000256" key="3">
    <source>
        <dbReference type="ARBA" id="ARBA00023125"/>
    </source>
</evidence>
<evidence type="ECO:0000256" key="6">
    <source>
        <dbReference type="SAM" id="MobiDB-lite"/>
    </source>
</evidence>
<dbReference type="PROSITE" id="PS00036">
    <property type="entry name" value="BZIP_BASIC"/>
    <property type="match status" value="1"/>
</dbReference>
<dbReference type="SUPFAM" id="SSF57959">
    <property type="entry name" value="Leucine zipper domain"/>
    <property type="match status" value="1"/>
</dbReference>
<keyword evidence="4" id="KW-0804">Transcription</keyword>
<dbReference type="STRING" id="8496.A0A151MMU5"/>
<keyword evidence="7" id="KW-0732">Signal</keyword>
<dbReference type="Proteomes" id="UP000050525">
    <property type="component" value="Unassembled WGS sequence"/>
</dbReference>
<dbReference type="FunFam" id="1.20.5.170:FF:000025">
    <property type="entry name" value="nuclear factor interleukin-3-regulated protein-like"/>
    <property type="match status" value="1"/>
</dbReference>
<reference evidence="9 10" key="1">
    <citation type="journal article" date="2012" name="Genome Biol.">
        <title>Sequencing three crocodilian genomes to illuminate the evolution of archosaurs and amniotes.</title>
        <authorList>
            <person name="St John J.A."/>
            <person name="Braun E.L."/>
            <person name="Isberg S.R."/>
            <person name="Miles L.G."/>
            <person name="Chong A.Y."/>
            <person name="Gongora J."/>
            <person name="Dalzell P."/>
            <person name="Moran C."/>
            <person name="Bed'hom B."/>
            <person name="Abzhanov A."/>
            <person name="Burgess S.C."/>
            <person name="Cooksey A.M."/>
            <person name="Castoe T.A."/>
            <person name="Crawford N.G."/>
            <person name="Densmore L.D."/>
            <person name="Drew J.C."/>
            <person name="Edwards S.V."/>
            <person name="Faircloth B.C."/>
            <person name="Fujita M.K."/>
            <person name="Greenwold M.J."/>
            <person name="Hoffmann F.G."/>
            <person name="Howard J.M."/>
            <person name="Iguchi T."/>
            <person name="Janes D.E."/>
            <person name="Khan S.Y."/>
            <person name="Kohno S."/>
            <person name="de Koning A.J."/>
            <person name="Lance S.L."/>
            <person name="McCarthy F.M."/>
            <person name="McCormack J.E."/>
            <person name="Merchant M.E."/>
            <person name="Peterson D.G."/>
            <person name="Pollock D.D."/>
            <person name="Pourmand N."/>
            <person name="Raney B.J."/>
            <person name="Roessler K.A."/>
            <person name="Sanford J.R."/>
            <person name="Sawyer R.H."/>
            <person name="Schmidt C.J."/>
            <person name="Triplett E.W."/>
            <person name="Tuberville T.D."/>
            <person name="Venegas-Anaya M."/>
            <person name="Howard J.T."/>
            <person name="Jarvis E.D."/>
            <person name="Guillette L.J.Jr."/>
            <person name="Glenn T.C."/>
            <person name="Green R.E."/>
            <person name="Ray D.A."/>
        </authorList>
    </citation>
    <scope>NUCLEOTIDE SEQUENCE [LARGE SCALE GENOMIC DNA]</scope>
    <source>
        <strain evidence="9">KSC_2009_1</strain>
    </source>
</reference>
<comment type="caution">
    <text evidence="9">The sequence shown here is derived from an EMBL/GenBank/DDBJ whole genome shotgun (WGS) entry which is preliminary data.</text>
</comment>
<dbReference type="Pfam" id="PF07716">
    <property type="entry name" value="bZIP_2"/>
    <property type="match status" value="1"/>
</dbReference>
<feature type="chain" id="PRO_5007585315" evidence="7">
    <location>
        <begin position="20"/>
        <end position="330"/>
    </location>
</feature>
<dbReference type="InterPro" id="IPR047106">
    <property type="entry name" value="NFIL3-like_bZIP"/>
</dbReference>
<dbReference type="InterPro" id="IPR004827">
    <property type="entry name" value="bZIP"/>
</dbReference>
<keyword evidence="5" id="KW-0539">Nucleus</keyword>
<feature type="domain" description="BZIP" evidence="8">
    <location>
        <begin position="58"/>
        <end position="108"/>
    </location>
</feature>
<feature type="signal peptide" evidence="7">
    <location>
        <begin position="1"/>
        <end position="19"/>
    </location>
</feature>
<comment type="similarity">
    <text evidence="1">Belongs to the bZIP family. NFIL3 subfamily.</text>
</comment>
<evidence type="ECO:0000313" key="10">
    <source>
        <dbReference type="Proteomes" id="UP000050525"/>
    </source>
</evidence>
<organism evidence="9 10">
    <name type="scientific">Alligator mississippiensis</name>
    <name type="common">American alligator</name>
    <dbReference type="NCBI Taxonomy" id="8496"/>
    <lineage>
        <taxon>Eukaryota</taxon>
        <taxon>Metazoa</taxon>
        <taxon>Chordata</taxon>
        <taxon>Craniata</taxon>
        <taxon>Vertebrata</taxon>
        <taxon>Euteleostomi</taxon>
        <taxon>Archelosauria</taxon>
        <taxon>Archosauria</taxon>
        <taxon>Crocodylia</taxon>
        <taxon>Alligatoridae</taxon>
        <taxon>Alligatorinae</taxon>
        <taxon>Alligator</taxon>
    </lineage>
</organism>
<evidence type="ECO:0000259" key="8">
    <source>
        <dbReference type="PROSITE" id="PS50217"/>
    </source>
</evidence>
<evidence type="ECO:0000313" key="9">
    <source>
        <dbReference type="EMBL" id="KYO25720.1"/>
    </source>
</evidence>
<dbReference type="CDD" id="cd14694">
    <property type="entry name" value="bZIP_NFIL3"/>
    <property type="match status" value="1"/>
</dbReference>
<dbReference type="GO" id="GO:0005634">
    <property type="term" value="C:nucleus"/>
    <property type="evidence" value="ECO:0007669"/>
    <property type="project" value="TreeGrafter"/>
</dbReference>
<evidence type="ECO:0000256" key="2">
    <source>
        <dbReference type="ARBA" id="ARBA00023015"/>
    </source>
</evidence>
<dbReference type="PROSITE" id="PS50217">
    <property type="entry name" value="BZIP"/>
    <property type="match status" value="1"/>
</dbReference>
<keyword evidence="10" id="KW-1185">Reference proteome</keyword>
<feature type="region of interest" description="Disordered" evidence="6">
    <location>
        <begin position="127"/>
        <end position="220"/>
    </location>
</feature>
<accession>A0A151MMU5</accession>
<sequence length="330" mass="35513">MQQPLGFFFLLVLPRAGPGMEGLCFAPEAGLPRSRGLKGRAGVGGRRQREFIAAEKKDASYWEKRRKNNEAAKRSREKRRCQDLALETRVLALHEENTRLRAELLQLKLRFGLLGAAAFVEQSRQLGRRRGSGMGDDATYDPHAPTPSSDDSSEPESRPRGSLSDMSDGSSRDSPVPQTWGEAQAASRARGPPEISPGSGPRSVILFGASGPPPAPPRAIEMEEDETYGPYTPGCCSDEAYHAASTPAALPEACGAPLLPVVAGYPLHPAGFLVEEGAGGYSTLELRGGPYKSDSAQPGTHRGWETHLLSWDPVSKEYPPNPAKPVIHLA</sequence>
<dbReference type="PANTHER" id="PTHR15284:SF4">
    <property type="entry name" value="E4 BINDING PROTEIN 4-2"/>
    <property type="match status" value="1"/>
</dbReference>
<evidence type="ECO:0000256" key="4">
    <source>
        <dbReference type="ARBA" id="ARBA00023163"/>
    </source>
</evidence>
<dbReference type="EMBL" id="AKHW03005675">
    <property type="protein sequence ID" value="KYO25720.1"/>
    <property type="molecule type" value="Genomic_DNA"/>
</dbReference>
<dbReference type="SMART" id="SM00338">
    <property type="entry name" value="BRLZ"/>
    <property type="match status" value="1"/>
</dbReference>
<protein>
    <submittedName>
        <fullName evidence="9">Nuclear factor interleukin-3-regulated protein-like</fullName>
    </submittedName>
</protein>
<dbReference type="GO" id="GO:0007623">
    <property type="term" value="P:circadian rhythm"/>
    <property type="evidence" value="ECO:0007669"/>
    <property type="project" value="TreeGrafter"/>
</dbReference>
<dbReference type="InterPro" id="IPR046347">
    <property type="entry name" value="bZIP_sf"/>
</dbReference>
<keyword evidence="3" id="KW-0238">DNA-binding</keyword>
<proteinExistence type="inferred from homology"/>
<evidence type="ECO:0000256" key="1">
    <source>
        <dbReference type="ARBA" id="ARBA00006079"/>
    </source>
</evidence>
<dbReference type="InterPro" id="IPR047229">
    <property type="entry name" value="NFIL3-like"/>
</dbReference>
<keyword evidence="2" id="KW-0805">Transcription regulation</keyword>
<evidence type="ECO:0000256" key="7">
    <source>
        <dbReference type="SAM" id="SignalP"/>
    </source>
</evidence>
<dbReference type="AlphaFoldDB" id="A0A151MMU5"/>